<reference evidence="1" key="1">
    <citation type="submission" date="2021-04" db="EMBL/GenBank/DDBJ databases">
        <title>Difference and commonality of drug resistance evolution in various bacteria. and drug sensitivity profiles.</title>
        <authorList>
            <person name="Maeda T."/>
            <person name="Shibai A."/>
            <person name="Kawada K."/>
            <person name="Kotani H."/>
            <person name="Tarusawa Y."/>
            <person name="Tanabe K."/>
            <person name="Furusawa C."/>
        </authorList>
    </citation>
    <scope>NUCLEOTIDE SEQUENCE</scope>
    <source>
        <strain evidence="1">JCM 8580</strain>
    </source>
</reference>
<sequence>MSDHSIGGSVPWHSRWHREWRISVDIYRVDLINKNFLNNIIELDENAYKRFLEILKVEGRLEPEFY</sequence>
<gene>
    <name evidence="1" type="ORF">ENKO_00430</name>
</gene>
<dbReference type="EMBL" id="AP024590">
    <property type="protein sequence ID" value="BCU53449.1"/>
    <property type="molecule type" value="Genomic_DNA"/>
</dbReference>
<dbReference type="AlphaFoldDB" id="A0AA86IK35"/>
<evidence type="ECO:0000313" key="1">
    <source>
        <dbReference type="EMBL" id="BCU53449.1"/>
    </source>
</evidence>
<accession>A0AA86IK35</accession>
<dbReference type="Proteomes" id="UP000682928">
    <property type="component" value="Chromosome"/>
</dbReference>
<name>A0AA86IK35_9ENTR</name>
<proteinExistence type="predicted"/>
<evidence type="ECO:0000313" key="2">
    <source>
        <dbReference type="Proteomes" id="UP000682928"/>
    </source>
</evidence>
<organism evidence="1 2">
    <name type="scientific">Enterobacter kobei</name>
    <dbReference type="NCBI Taxonomy" id="208224"/>
    <lineage>
        <taxon>Bacteria</taxon>
        <taxon>Pseudomonadati</taxon>
        <taxon>Pseudomonadota</taxon>
        <taxon>Gammaproteobacteria</taxon>
        <taxon>Enterobacterales</taxon>
        <taxon>Enterobacteriaceae</taxon>
        <taxon>Enterobacter</taxon>
        <taxon>Enterobacter cloacae complex</taxon>
    </lineage>
</organism>
<protein>
    <submittedName>
        <fullName evidence="1">Uncharacterized protein</fullName>
    </submittedName>
</protein>